<organism evidence="6 7">
    <name type="scientific">Jiangella asiatica</name>
    <dbReference type="NCBI Taxonomy" id="2530372"/>
    <lineage>
        <taxon>Bacteria</taxon>
        <taxon>Bacillati</taxon>
        <taxon>Actinomycetota</taxon>
        <taxon>Actinomycetes</taxon>
        <taxon>Jiangellales</taxon>
        <taxon>Jiangellaceae</taxon>
        <taxon>Jiangella</taxon>
    </lineage>
</organism>
<dbReference type="InParanoid" id="A0A4R5DH54"/>
<keyword evidence="7" id="KW-1185">Reference proteome</keyword>
<dbReference type="HAMAP" id="MF_01812">
    <property type="entry name" value="Eis"/>
    <property type="match status" value="1"/>
</dbReference>
<evidence type="ECO:0000256" key="2">
    <source>
        <dbReference type="ARBA" id="ARBA00022679"/>
    </source>
</evidence>
<dbReference type="Gene3D" id="3.40.630.30">
    <property type="match status" value="2"/>
</dbReference>
<dbReference type="AlphaFoldDB" id="A0A4R5DH54"/>
<comment type="caution">
    <text evidence="6">The sequence shown here is derived from an EMBL/GenBank/DDBJ whole genome shotgun (WGS) entry which is preliminary data.</text>
</comment>
<evidence type="ECO:0000259" key="5">
    <source>
        <dbReference type="PROSITE" id="PS51186"/>
    </source>
</evidence>
<feature type="active site" description="Proton acceptor; via carboxylate" evidence="4">
    <location>
        <position position="415"/>
    </location>
</feature>
<dbReference type="Pfam" id="PF17668">
    <property type="entry name" value="Acetyltransf_17"/>
    <property type="match status" value="1"/>
</dbReference>
<evidence type="ECO:0000256" key="3">
    <source>
        <dbReference type="ARBA" id="ARBA00023315"/>
    </source>
</evidence>
<dbReference type="InterPro" id="IPR051554">
    <property type="entry name" value="Acetyltransferase_Eis"/>
</dbReference>
<dbReference type="GO" id="GO:0034069">
    <property type="term" value="F:aminoglycoside N-acetyltransferase activity"/>
    <property type="evidence" value="ECO:0007669"/>
    <property type="project" value="TreeGrafter"/>
</dbReference>
<keyword evidence="2 4" id="KW-0808">Transferase</keyword>
<accession>A0A4R5DH54</accession>
<dbReference type="Pfam" id="PF13527">
    <property type="entry name" value="Acetyltransf_9"/>
    <property type="match status" value="1"/>
</dbReference>
<comment type="subunit">
    <text evidence="4">Homohexamer; trimer of dimers.</text>
</comment>
<name>A0A4R5DH54_9ACTN</name>
<dbReference type="SUPFAM" id="SSF55718">
    <property type="entry name" value="SCP-like"/>
    <property type="match status" value="1"/>
</dbReference>
<dbReference type="InterPro" id="IPR000182">
    <property type="entry name" value="GNAT_dom"/>
</dbReference>
<evidence type="ECO:0000313" key="7">
    <source>
        <dbReference type="Proteomes" id="UP000294739"/>
    </source>
</evidence>
<dbReference type="InterPro" id="IPR025559">
    <property type="entry name" value="Eis_dom"/>
</dbReference>
<dbReference type="InterPro" id="IPR016181">
    <property type="entry name" value="Acyl_CoA_acyltransferase"/>
</dbReference>
<keyword evidence="3 4" id="KW-0012">Acyltransferase</keyword>
<gene>
    <name evidence="6" type="ORF">E1269_06970</name>
</gene>
<dbReference type="GO" id="GO:0030649">
    <property type="term" value="P:aminoglycoside antibiotic catabolic process"/>
    <property type="evidence" value="ECO:0007669"/>
    <property type="project" value="TreeGrafter"/>
</dbReference>
<dbReference type="Gene3D" id="3.30.1050.10">
    <property type="entry name" value="SCP2 sterol-binding domain"/>
    <property type="match status" value="1"/>
</dbReference>
<protein>
    <submittedName>
        <fullName evidence="6">GNAT family N-acetyltransferase</fullName>
    </submittedName>
</protein>
<dbReference type="OrthoDB" id="8399956at2"/>
<dbReference type="PROSITE" id="PS51186">
    <property type="entry name" value="GNAT"/>
    <property type="match status" value="1"/>
</dbReference>
<dbReference type="SUPFAM" id="SSF55729">
    <property type="entry name" value="Acyl-CoA N-acyltransferases (Nat)"/>
    <property type="match status" value="1"/>
</dbReference>
<dbReference type="EMBL" id="SMKZ01000007">
    <property type="protein sequence ID" value="TDE12577.1"/>
    <property type="molecule type" value="Genomic_DNA"/>
</dbReference>
<dbReference type="InterPro" id="IPR022902">
    <property type="entry name" value="NAcTrfase_Eis"/>
</dbReference>
<dbReference type="PANTHER" id="PTHR37817">
    <property type="entry name" value="N-ACETYLTRANSFERASE EIS"/>
    <property type="match status" value="1"/>
</dbReference>
<feature type="domain" description="N-acetyltransferase" evidence="5">
    <location>
        <begin position="11"/>
        <end position="160"/>
    </location>
</feature>
<proteinExistence type="inferred from homology"/>
<evidence type="ECO:0000256" key="4">
    <source>
        <dbReference type="HAMAP-Rule" id="MF_01812"/>
    </source>
</evidence>
<sequence length="415" mass="45300">MRYTRTVTNELELRTATDDDYDELETLITRAFLDDPDDDASSLYRKVFEPERIQVVSDAEAMVGTGSVLTRDLAVPGAVVPTAHVTGVAVASTHRRRGVLTSVMSAMLTDARGRGTEPIAALWASEGAIYGRFGYGLASWEVPYEIPTRATSLPGSVPAGARLRHAVTSDVVDHLRAVYERILPERAGLSSRPGRWWEYLTSDPKSWRRGMSAERAVMYEDDGGVRGYARYRTKGGWNSTGPDGEVRVIELVAETTDAYVCLWRFLLSIDLVRTVKYGHNPIDDPLPHLVTNPDALGGGKRGALWVRVLDVPRALAARRYGAPIDLVLELTDTEFRENAGRWRLVGDSTTANCERTDAEADLTLDVRQLGSLYLGGVSAGTLAAGGLIIERTPGAVARASAGFGWHRAPATLEIF</sequence>
<reference evidence="6 7" key="1">
    <citation type="submission" date="2019-03" db="EMBL/GenBank/DDBJ databases">
        <title>Draft genome sequences of novel Actinobacteria.</title>
        <authorList>
            <person name="Sahin N."/>
            <person name="Ay H."/>
            <person name="Saygin H."/>
        </authorList>
    </citation>
    <scope>NUCLEOTIDE SEQUENCE [LARGE SCALE GENOMIC DNA]</scope>
    <source>
        <strain evidence="6 7">5K138</strain>
    </source>
</reference>
<feature type="binding site" evidence="4">
    <location>
        <begin position="96"/>
        <end position="101"/>
    </location>
    <ligand>
        <name>acetyl-CoA</name>
        <dbReference type="ChEBI" id="CHEBI:57288"/>
    </ligand>
</feature>
<dbReference type="NCBIfam" id="NF002367">
    <property type="entry name" value="PRK01346.1-4"/>
    <property type="match status" value="1"/>
</dbReference>
<feature type="binding site" evidence="4">
    <location>
        <begin position="125"/>
        <end position="126"/>
    </location>
    <ligand>
        <name>acetyl-CoA</name>
        <dbReference type="ChEBI" id="CHEBI:57288"/>
    </ligand>
</feature>
<feature type="binding site" evidence="4">
    <location>
        <begin position="88"/>
        <end position="90"/>
    </location>
    <ligand>
        <name>acetyl-CoA</name>
        <dbReference type="ChEBI" id="CHEBI:57288"/>
    </ligand>
</feature>
<dbReference type="InterPro" id="IPR036527">
    <property type="entry name" value="SCP2_sterol-bd_dom_sf"/>
</dbReference>
<dbReference type="PANTHER" id="PTHR37817:SF1">
    <property type="entry name" value="N-ACETYLTRANSFERASE EIS"/>
    <property type="match status" value="1"/>
</dbReference>
<evidence type="ECO:0000313" key="6">
    <source>
        <dbReference type="EMBL" id="TDE12577.1"/>
    </source>
</evidence>
<dbReference type="Proteomes" id="UP000294739">
    <property type="component" value="Unassembled WGS sequence"/>
</dbReference>
<feature type="active site" description="Proton donor" evidence="4">
    <location>
        <position position="130"/>
    </location>
</feature>
<dbReference type="Pfam" id="PF13530">
    <property type="entry name" value="SCP2_2"/>
    <property type="match status" value="1"/>
</dbReference>
<evidence type="ECO:0000256" key="1">
    <source>
        <dbReference type="ARBA" id="ARBA00009213"/>
    </source>
</evidence>
<comment type="similarity">
    <text evidence="1 4">Belongs to the acetyltransferase Eis family.</text>
</comment>
<dbReference type="InterPro" id="IPR041380">
    <property type="entry name" value="Acetyltransf_17"/>
</dbReference>